<reference evidence="1 2" key="1">
    <citation type="journal article" date="2022" name="Evol. Bioinform. Online">
        <title>Draft Genome Sequence of Oceanobacillus jordanicus Strain GSFE11, a Halotolerant Plant Growth-Promoting Bacterial Endophyte Isolated From the Jordan Valley.</title>
        <authorList>
            <person name="Alhindi T."/>
            <person name="Albdaiwi R."/>
        </authorList>
    </citation>
    <scope>NUCLEOTIDE SEQUENCE [LARGE SCALE GENOMIC DNA]</scope>
    <source>
        <strain evidence="1 2">GSFE11</strain>
    </source>
</reference>
<protein>
    <submittedName>
        <fullName evidence="1">Group-specific protein</fullName>
    </submittedName>
</protein>
<dbReference type="EMBL" id="JAIFZM010000018">
    <property type="protein sequence ID" value="MCG3420765.1"/>
    <property type="molecule type" value="Genomic_DNA"/>
</dbReference>
<evidence type="ECO:0000313" key="2">
    <source>
        <dbReference type="Proteomes" id="UP001199631"/>
    </source>
</evidence>
<dbReference type="RefSeq" id="WP_238021098.1">
    <property type="nucleotide sequence ID" value="NZ_JAIFZM010000018.1"/>
</dbReference>
<organism evidence="1 2">
    <name type="scientific">Oceanobacillus jordanicus</name>
    <dbReference type="NCBI Taxonomy" id="2867266"/>
    <lineage>
        <taxon>Bacteria</taxon>
        <taxon>Bacillati</taxon>
        <taxon>Bacillota</taxon>
        <taxon>Bacilli</taxon>
        <taxon>Bacillales</taxon>
        <taxon>Bacillaceae</taxon>
        <taxon>Oceanobacillus</taxon>
    </lineage>
</organism>
<keyword evidence="2" id="KW-1185">Reference proteome</keyword>
<proteinExistence type="predicted"/>
<evidence type="ECO:0000313" key="1">
    <source>
        <dbReference type="EMBL" id="MCG3420765.1"/>
    </source>
</evidence>
<dbReference type="AlphaFoldDB" id="A0AAW5BC01"/>
<sequence>MKYYIASSFQNKENVQAVSQYLFSKGHVNTYDWTLNERANTVDQLERIGTLEKQAVADCDLFILYLPGGKGSHVELGLALAYGKKVIIYREKAFSPEEASSFYYVEGVNHVFGDLEKLFKLF</sequence>
<dbReference type="Proteomes" id="UP001199631">
    <property type="component" value="Unassembled WGS sequence"/>
</dbReference>
<gene>
    <name evidence="1" type="ORF">K3T81_16595</name>
</gene>
<name>A0AAW5BC01_9BACI</name>
<dbReference type="SUPFAM" id="SSF52309">
    <property type="entry name" value="N-(deoxy)ribosyltransferase-like"/>
    <property type="match status" value="1"/>
</dbReference>
<dbReference type="Gene3D" id="3.40.50.450">
    <property type="match status" value="1"/>
</dbReference>
<comment type="caution">
    <text evidence="1">The sequence shown here is derived from an EMBL/GenBank/DDBJ whole genome shotgun (WGS) entry which is preliminary data.</text>
</comment>
<accession>A0AAW5BC01</accession>